<evidence type="ECO:0000313" key="1">
    <source>
        <dbReference type="EMBL" id="MDH0827950.1"/>
    </source>
</evidence>
<name>A0AA42MCK3_ACIJO</name>
<dbReference type="EMBL" id="JAOCCL010000070">
    <property type="protein sequence ID" value="MDH0827950.1"/>
    <property type="molecule type" value="Genomic_DNA"/>
</dbReference>
<accession>A0AA42MCK3</accession>
<dbReference type="AlphaFoldDB" id="A0AA42MCK3"/>
<evidence type="ECO:0000313" key="2">
    <source>
        <dbReference type="Proteomes" id="UP001160116"/>
    </source>
</evidence>
<proteinExistence type="predicted"/>
<protein>
    <submittedName>
        <fullName evidence="1">Uncharacterized protein</fullName>
    </submittedName>
</protein>
<dbReference type="Proteomes" id="UP001160116">
    <property type="component" value="Unassembled WGS sequence"/>
</dbReference>
<reference evidence="1" key="1">
    <citation type="submission" date="2022-09" db="EMBL/GenBank/DDBJ databases">
        <title>Intensive care unit water sources are persistently colonized with multi-drug resistant bacteria and are the site of extensive horizontal gene transfer of antibiotic resistance genes.</title>
        <authorList>
            <person name="Diorio-Toth L."/>
        </authorList>
    </citation>
    <scope>NUCLEOTIDE SEQUENCE</scope>
    <source>
        <strain evidence="1">GD03885</strain>
    </source>
</reference>
<organism evidence="1 2">
    <name type="scientific">Acinetobacter johnsonii</name>
    <dbReference type="NCBI Taxonomy" id="40214"/>
    <lineage>
        <taxon>Bacteria</taxon>
        <taxon>Pseudomonadati</taxon>
        <taxon>Pseudomonadota</taxon>
        <taxon>Gammaproteobacteria</taxon>
        <taxon>Moraxellales</taxon>
        <taxon>Moraxellaceae</taxon>
        <taxon>Acinetobacter</taxon>
    </lineage>
</organism>
<gene>
    <name evidence="1" type="ORF">N5C97_15990</name>
</gene>
<dbReference type="RefSeq" id="WP_234303961.1">
    <property type="nucleotide sequence ID" value="NZ_CP090180.1"/>
</dbReference>
<comment type="caution">
    <text evidence="1">The sequence shown here is derived from an EMBL/GenBank/DDBJ whole genome shotgun (WGS) entry which is preliminary data.</text>
</comment>
<sequence length="277" mass="32051">MFITQQLNTISELVEGQSLSDQLQHLLAQQYLNLEATLLRAKVLRDFSSAKVQYIVQSAIQVEHAEVAFLFAPFILANLNHPVIYSSPATPTVLNILNRYYQAEQKQNLKIDDVLEALNVYLDLSDSVFNDVDFFYFSLIKALCRTDVSQIFLVTSLVLNTQKLAELEQFFKVKINYISTHPQDAIIDSGEWNMRKLFFKNKDQQYIDLCEKFATLNAQLLLSYGSYNQQQAIQLVEDMFYAEHIYEKLSVYAEYMQTCLQHGGPESRRLFSPNLHF</sequence>